<organism evidence="6 7">
    <name type="scientific">Candidatus Nealsonbacteria bacterium RBG_13_42_11</name>
    <dbReference type="NCBI Taxonomy" id="1801663"/>
    <lineage>
        <taxon>Bacteria</taxon>
        <taxon>Candidatus Nealsoniibacteriota</taxon>
    </lineage>
</organism>
<comment type="caution">
    <text evidence="6">The sequence shown here is derived from an EMBL/GenBank/DDBJ whole genome shotgun (WGS) entry which is preliminary data.</text>
</comment>
<sequence length="106" mass="11783">MNLVALFATNEIYWIVVFIIVDVILGIVAALIKKDFRIGKVATFMVRPVIGYVLGFAVLELVVQAWPKLIMVPTIAYVLILLALLGSILNNLNKMGLPIPNYLKKD</sequence>
<evidence type="ECO:0000256" key="2">
    <source>
        <dbReference type="ARBA" id="ARBA00022692"/>
    </source>
</evidence>
<keyword evidence="4 5" id="KW-0472">Membrane</keyword>
<feature type="transmembrane region" description="Helical" evidence="5">
    <location>
        <begin position="69"/>
        <end position="89"/>
    </location>
</feature>
<dbReference type="EMBL" id="MHLY01000010">
    <property type="protein sequence ID" value="OGZ18599.1"/>
    <property type="molecule type" value="Genomic_DNA"/>
</dbReference>
<gene>
    <name evidence="6" type="ORF">A2175_01235</name>
</gene>
<name>A0A1G2DYD8_9BACT</name>
<evidence type="ECO:0000256" key="3">
    <source>
        <dbReference type="ARBA" id="ARBA00022989"/>
    </source>
</evidence>
<dbReference type="InterPro" id="IPR006480">
    <property type="entry name" value="Phage_holin_4_1"/>
</dbReference>
<evidence type="ECO:0000256" key="5">
    <source>
        <dbReference type="SAM" id="Phobius"/>
    </source>
</evidence>
<feature type="transmembrane region" description="Helical" evidence="5">
    <location>
        <begin position="12"/>
        <end position="32"/>
    </location>
</feature>
<keyword evidence="3 5" id="KW-1133">Transmembrane helix</keyword>
<accession>A0A1G2DYD8</accession>
<dbReference type="Proteomes" id="UP000176755">
    <property type="component" value="Unassembled WGS sequence"/>
</dbReference>
<reference evidence="6 7" key="1">
    <citation type="journal article" date="2016" name="Nat. Commun.">
        <title>Thousands of microbial genomes shed light on interconnected biogeochemical processes in an aquifer system.</title>
        <authorList>
            <person name="Anantharaman K."/>
            <person name="Brown C.T."/>
            <person name="Hug L.A."/>
            <person name="Sharon I."/>
            <person name="Castelle C.J."/>
            <person name="Probst A.J."/>
            <person name="Thomas B.C."/>
            <person name="Singh A."/>
            <person name="Wilkins M.J."/>
            <person name="Karaoz U."/>
            <person name="Brodie E.L."/>
            <person name="Williams K.H."/>
            <person name="Hubbard S.S."/>
            <person name="Banfield J.F."/>
        </authorList>
    </citation>
    <scope>NUCLEOTIDE SEQUENCE [LARGE SCALE GENOMIC DNA]</scope>
</reference>
<evidence type="ECO:0000256" key="4">
    <source>
        <dbReference type="ARBA" id="ARBA00023136"/>
    </source>
</evidence>
<evidence type="ECO:0000313" key="6">
    <source>
        <dbReference type="EMBL" id="OGZ18599.1"/>
    </source>
</evidence>
<dbReference type="AlphaFoldDB" id="A0A1G2DYD8"/>
<proteinExistence type="predicted"/>
<dbReference type="GO" id="GO:0016020">
    <property type="term" value="C:membrane"/>
    <property type="evidence" value="ECO:0007669"/>
    <property type="project" value="UniProtKB-SubCell"/>
</dbReference>
<protein>
    <recommendedName>
        <fullName evidence="8">Holin</fullName>
    </recommendedName>
</protein>
<comment type="subcellular location">
    <subcellularLocation>
        <location evidence="1">Membrane</location>
        <topology evidence="1">Multi-pass membrane protein</topology>
    </subcellularLocation>
</comment>
<feature type="transmembrane region" description="Helical" evidence="5">
    <location>
        <begin position="44"/>
        <end position="63"/>
    </location>
</feature>
<keyword evidence="2 5" id="KW-0812">Transmembrane</keyword>
<evidence type="ECO:0008006" key="8">
    <source>
        <dbReference type="Google" id="ProtNLM"/>
    </source>
</evidence>
<evidence type="ECO:0000256" key="1">
    <source>
        <dbReference type="ARBA" id="ARBA00004141"/>
    </source>
</evidence>
<dbReference type="Pfam" id="PF05105">
    <property type="entry name" value="Phage_holin_4_1"/>
    <property type="match status" value="1"/>
</dbReference>
<evidence type="ECO:0000313" key="7">
    <source>
        <dbReference type="Proteomes" id="UP000176755"/>
    </source>
</evidence>